<evidence type="ECO:0000256" key="4">
    <source>
        <dbReference type="ARBA" id="ARBA00023004"/>
    </source>
</evidence>
<protein>
    <submittedName>
        <fullName evidence="8">Nitrite reductase small subunit NirD</fullName>
    </submittedName>
</protein>
<dbReference type="GO" id="GO:0004497">
    <property type="term" value="F:monooxygenase activity"/>
    <property type="evidence" value="ECO:0007669"/>
    <property type="project" value="UniProtKB-ARBA"/>
</dbReference>
<dbReference type="SUPFAM" id="SSF50022">
    <property type="entry name" value="ISP domain"/>
    <property type="match status" value="1"/>
</dbReference>
<name>A0A6G3ZUD2_9BACL</name>
<keyword evidence="5" id="KW-0411">Iron-sulfur</keyword>
<dbReference type="InterPro" id="IPR017941">
    <property type="entry name" value="Rieske_2Fe-2S"/>
</dbReference>
<evidence type="ECO:0000313" key="8">
    <source>
        <dbReference type="EMBL" id="NEW05826.1"/>
    </source>
</evidence>
<gene>
    <name evidence="8" type="primary">nirD</name>
    <name evidence="8" type="ORF">GK047_07315</name>
</gene>
<dbReference type="NCBIfam" id="TIGR02378">
    <property type="entry name" value="nirD_assim_sml"/>
    <property type="match status" value="1"/>
</dbReference>
<dbReference type="GO" id="GO:0016705">
    <property type="term" value="F:oxidoreductase activity, acting on paired donors, with incorporation or reduction of molecular oxygen"/>
    <property type="evidence" value="ECO:0007669"/>
    <property type="project" value="UniProtKB-ARBA"/>
</dbReference>
<evidence type="ECO:0000256" key="3">
    <source>
        <dbReference type="ARBA" id="ARBA00023002"/>
    </source>
</evidence>
<dbReference type="AlphaFoldDB" id="A0A6G3ZUD2"/>
<dbReference type="GO" id="GO:0042128">
    <property type="term" value="P:nitrate assimilation"/>
    <property type="evidence" value="ECO:0007669"/>
    <property type="project" value="UniProtKB-KW"/>
</dbReference>
<keyword evidence="3" id="KW-0560">Oxidoreductase</keyword>
<dbReference type="EMBL" id="JAAIKC010000001">
    <property type="protein sequence ID" value="NEW05826.1"/>
    <property type="molecule type" value="Genomic_DNA"/>
</dbReference>
<dbReference type="GO" id="GO:0008942">
    <property type="term" value="F:nitrite reductase [NAD(P)H] activity"/>
    <property type="evidence" value="ECO:0007669"/>
    <property type="project" value="InterPro"/>
</dbReference>
<evidence type="ECO:0000259" key="7">
    <source>
        <dbReference type="PROSITE" id="PS51296"/>
    </source>
</evidence>
<comment type="caution">
    <text evidence="8">The sequence shown here is derived from an EMBL/GenBank/DDBJ whole genome shotgun (WGS) entry which is preliminary data.</text>
</comment>
<evidence type="ECO:0000256" key="2">
    <source>
        <dbReference type="ARBA" id="ARBA00022723"/>
    </source>
</evidence>
<dbReference type="GO" id="GO:0046872">
    <property type="term" value="F:metal ion binding"/>
    <property type="evidence" value="ECO:0007669"/>
    <property type="project" value="UniProtKB-KW"/>
</dbReference>
<evidence type="ECO:0000256" key="6">
    <source>
        <dbReference type="ARBA" id="ARBA00023063"/>
    </source>
</evidence>
<proteinExistence type="predicted"/>
<evidence type="ECO:0000256" key="1">
    <source>
        <dbReference type="ARBA" id="ARBA00022714"/>
    </source>
</evidence>
<evidence type="ECO:0000256" key="5">
    <source>
        <dbReference type="ARBA" id="ARBA00023014"/>
    </source>
</evidence>
<dbReference type="InterPro" id="IPR012748">
    <property type="entry name" value="Rieske-like_NirD"/>
</dbReference>
<sequence length="112" mass="12050">MEAVKISGNVSYYSVGSLEDFPLHLGKAVGIGETEIAVFRLSESILYALENRTGHKKGGPLAEGLISGEYVYCPLRDCKISLMTGEVQSPDTGQVRTFPICIEGNTVLIGIE</sequence>
<keyword evidence="2" id="KW-0479">Metal-binding</keyword>
<dbReference type="RefSeq" id="WP_163943202.1">
    <property type="nucleotide sequence ID" value="NZ_JAAIKC010000001.1"/>
</dbReference>
<organism evidence="8">
    <name type="scientific">Paenibacillus sp. SYP-B3998</name>
    <dbReference type="NCBI Taxonomy" id="2678564"/>
    <lineage>
        <taxon>Bacteria</taxon>
        <taxon>Bacillati</taxon>
        <taxon>Bacillota</taxon>
        <taxon>Bacilli</taxon>
        <taxon>Bacillales</taxon>
        <taxon>Paenibacillaceae</taxon>
        <taxon>Paenibacillus</taxon>
    </lineage>
</organism>
<dbReference type="Pfam" id="PF13806">
    <property type="entry name" value="Rieske_2"/>
    <property type="match status" value="1"/>
</dbReference>
<dbReference type="PROSITE" id="PS51296">
    <property type="entry name" value="RIESKE"/>
    <property type="match status" value="1"/>
</dbReference>
<feature type="domain" description="Rieske" evidence="7">
    <location>
        <begin position="13"/>
        <end position="109"/>
    </location>
</feature>
<keyword evidence="4" id="KW-0408">Iron</keyword>
<accession>A0A6G3ZUD2</accession>
<keyword evidence="6" id="KW-0534">Nitrate assimilation</keyword>
<reference evidence="8" key="1">
    <citation type="submission" date="2020-02" db="EMBL/GenBank/DDBJ databases">
        <authorList>
            <person name="Shen X.-R."/>
            <person name="Zhang Y.-X."/>
        </authorList>
    </citation>
    <scope>NUCLEOTIDE SEQUENCE</scope>
    <source>
        <strain evidence="8">SYP-B3998</strain>
    </source>
</reference>
<keyword evidence="1" id="KW-0001">2Fe-2S</keyword>
<dbReference type="GO" id="GO:0051537">
    <property type="term" value="F:2 iron, 2 sulfur cluster binding"/>
    <property type="evidence" value="ECO:0007669"/>
    <property type="project" value="UniProtKB-KW"/>
</dbReference>
<dbReference type="InterPro" id="IPR036922">
    <property type="entry name" value="Rieske_2Fe-2S_sf"/>
</dbReference>
<dbReference type="Gene3D" id="2.102.10.10">
    <property type="entry name" value="Rieske [2Fe-2S] iron-sulphur domain"/>
    <property type="match status" value="1"/>
</dbReference>